<accession>A3D4M1</accession>
<evidence type="ECO:0008006" key="4">
    <source>
        <dbReference type="Google" id="ProtNLM"/>
    </source>
</evidence>
<dbReference type="InterPro" id="IPR019670">
    <property type="entry name" value="DUF2523"/>
</dbReference>
<dbReference type="Pfam" id="PF10734">
    <property type="entry name" value="DUF2523"/>
    <property type="match status" value="1"/>
</dbReference>
<feature type="transmembrane region" description="Helical" evidence="1">
    <location>
        <begin position="38"/>
        <end position="59"/>
    </location>
</feature>
<keyword evidence="3" id="KW-1185">Reference proteome</keyword>
<dbReference type="STRING" id="325240.Sbal_2188"/>
<dbReference type="KEGG" id="sbl:Sbal_2188"/>
<evidence type="ECO:0000313" key="3">
    <source>
        <dbReference type="Proteomes" id="UP000001557"/>
    </source>
</evidence>
<keyword evidence="1" id="KW-0812">Transmembrane</keyword>
<protein>
    <recommendedName>
        <fullName evidence="4">VSK receptor</fullName>
    </recommendedName>
</protein>
<dbReference type="RefSeq" id="WP_011846860.1">
    <property type="nucleotide sequence ID" value="NC_009052.1"/>
</dbReference>
<dbReference type="EMBL" id="CP000563">
    <property type="protein sequence ID" value="ABN61684.1"/>
    <property type="molecule type" value="Genomic_DNA"/>
</dbReference>
<evidence type="ECO:0000256" key="1">
    <source>
        <dbReference type="SAM" id="Phobius"/>
    </source>
</evidence>
<name>A3D4M1_SHEB5</name>
<dbReference type="AlphaFoldDB" id="A3D4M1"/>
<dbReference type="OrthoDB" id="9154706at2"/>
<evidence type="ECO:0000313" key="2">
    <source>
        <dbReference type="EMBL" id="ABN61684.1"/>
    </source>
</evidence>
<keyword evidence="1" id="KW-1133">Transmembrane helix</keyword>
<dbReference type="HOGENOM" id="CLU_161346_0_0_6"/>
<reference evidence="2 3" key="1">
    <citation type="submission" date="2007-02" db="EMBL/GenBank/DDBJ databases">
        <title>Complete sequence of chromosome of Shewanella baltica OS155.</title>
        <authorList>
            <consortium name="US DOE Joint Genome Institute"/>
            <person name="Copeland A."/>
            <person name="Lucas S."/>
            <person name="Lapidus A."/>
            <person name="Barry K."/>
            <person name="Detter J.C."/>
            <person name="Glavina del Rio T."/>
            <person name="Hammon N."/>
            <person name="Israni S."/>
            <person name="Dalin E."/>
            <person name="Tice H."/>
            <person name="Pitluck S."/>
            <person name="Sims D.R."/>
            <person name="Brettin T."/>
            <person name="Bruce D."/>
            <person name="Han C."/>
            <person name="Tapia R."/>
            <person name="Brainard J."/>
            <person name="Schmutz J."/>
            <person name="Larimer F."/>
            <person name="Land M."/>
            <person name="Hauser L."/>
            <person name="Kyrpides N."/>
            <person name="Mikhailova N."/>
            <person name="Brettar I."/>
            <person name="Klappenbach J."/>
            <person name="Konstantinidis K."/>
            <person name="Rodrigues J."/>
            <person name="Tiedje J."/>
            <person name="Richardson P."/>
        </authorList>
    </citation>
    <scope>NUCLEOTIDE SEQUENCE [LARGE SCALE GENOMIC DNA]</scope>
    <source>
        <strain evidence="3">OS155 / ATCC BAA-1091</strain>
    </source>
</reference>
<dbReference type="Proteomes" id="UP000001557">
    <property type="component" value="Chromosome"/>
</dbReference>
<sequence length="105" mass="12130">MLDWLANKWNEFVDYLYQIFTSAVDFLKDFLWWVLDNLFGAVLFIIDGLGSLFAGLNPLQYFSIIPPEVQYYMAICGFNESMGMIVTALSIRFILQLIPFVRLGS</sequence>
<proteinExistence type="predicted"/>
<keyword evidence="1" id="KW-0472">Membrane</keyword>
<gene>
    <name evidence="2" type="ordered locus">Sbal_2188</name>
</gene>
<organism evidence="2 3">
    <name type="scientific">Shewanella baltica (strain OS155 / ATCC BAA-1091)</name>
    <dbReference type="NCBI Taxonomy" id="325240"/>
    <lineage>
        <taxon>Bacteria</taxon>
        <taxon>Pseudomonadati</taxon>
        <taxon>Pseudomonadota</taxon>
        <taxon>Gammaproteobacteria</taxon>
        <taxon>Alteromonadales</taxon>
        <taxon>Shewanellaceae</taxon>
        <taxon>Shewanella</taxon>
    </lineage>
</organism>
<feature type="transmembrane region" description="Helical" evidence="1">
    <location>
        <begin position="71"/>
        <end position="95"/>
    </location>
</feature>